<name>A0A1I4WSS5_CHROL</name>
<feature type="chain" id="PRO_5011630387" evidence="1">
    <location>
        <begin position="25"/>
        <end position="554"/>
    </location>
</feature>
<dbReference type="PANTHER" id="PTHR46331:SF2">
    <property type="entry name" value="VALACYCLOVIR HYDROLASE"/>
    <property type="match status" value="1"/>
</dbReference>
<keyword evidence="1" id="KW-0732">Signal</keyword>
<dbReference type="Gene3D" id="2.60.40.1120">
    <property type="entry name" value="Carboxypeptidase-like, regulatory domain"/>
    <property type="match status" value="1"/>
</dbReference>
<dbReference type="PANTHER" id="PTHR46331">
    <property type="entry name" value="VALACYCLOVIR HYDROLASE"/>
    <property type="match status" value="1"/>
</dbReference>
<evidence type="ECO:0000313" key="4">
    <source>
        <dbReference type="Proteomes" id="UP000198769"/>
    </source>
</evidence>
<feature type="signal peptide" evidence="1">
    <location>
        <begin position="1"/>
        <end position="24"/>
    </location>
</feature>
<keyword evidence="4" id="KW-1185">Reference proteome</keyword>
<evidence type="ECO:0000259" key="2">
    <source>
        <dbReference type="Pfam" id="PF00561"/>
    </source>
</evidence>
<protein>
    <submittedName>
        <fullName evidence="3">Pimeloyl-ACP methyl ester carboxylesterase</fullName>
    </submittedName>
</protein>
<dbReference type="SUPFAM" id="SSF53474">
    <property type="entry name" value="alpha/beta-Hydrolases"/>
    <property type="match status" value="1"/>
</dbReference>
<dbReference type="AlphaFoldDB" id="A0A1I4WSS5"/>
<dbReference type="InterPro" id="IPR008969">
    <property type="entry name" value="CarboxyPept-like_regulatory"/>
</dbReference>
<dbReference type="InterPro" id="IPR029058">
    <property type="entry name" value="AB_hydrolase_fold"/>
</dbReference>
<dbReference type="Pfam" id="PF13715">
    <property type="entry name" value="CarbopepD_reg_2"/>
    <property type="match status" value="1"/>
</dbReference>
<proteinExistence type="predicted"/>
<dbReference type="Pfam" id="PF00561">
    <property type="entry name" value="Abhydrolase_1"/>
    <property type="match status" value="1"/>
</dbReference>
<dbReference type="GO" id="GO:0017171">
    <property type="term" value="F:serine hydrolase activity"/>
    <property type="evidence" value="ECO:0007669"/>
    <property type="project" value="TreeGrafter"/>
</dbReference>
<organism evidence="3 4">
    <name type="scientific">Chryseobacterium oleae</name>
    <dbReference type="NCBI Taxonomy" id="491207"/>
    <lineage>
        <taxon>Bacteria</taxon>
        <taxon>Pseudomonadati</taxon>
        <taxon>Bacteroidota</taxon>
        <taxon>Flavobacteriia</taxon>
        <taxon>Flavobacteriales</taxon>
        <taxon>Weeksellaceae</taxon>
        <taxon>Chryseobacterium group</taxon>
        <taxon>Chryseobacterium</taxon>
    </lineage>
</organism>
<evidence type="ECO:0000313" key="3">
    <source>
        <dbReference type="EMBL" id="SFN16233.1"/>
    </source>
</evidence>
<dbReference type="Gene3D" id="3.40.50.1820">
    <property type="entry name" value="alpha/beta hydrolase"/>
    <property type="match status" value="1"/>
</dbReference>
<dbReference type="InterPro" id="IPR000073">
    <property type="entry name" value="AB_hydrolase_1"/>
</dbReference>
<feature type="domain" description="AB hydrolase-1" evidence="2">
    <location>
        <begin position="343"/>
        <end position="445"/>
    </location>
</feature>
<dbReference type="Proteomes" id="UP000198769">
    <property type="component" value="Unassembled WGS sequence"/>
</dbReference>
<sequence length="554" mass="62715">MQQTYIMKKLNTLFFVLAAYSFHAQVISGTVISKNENQPVPYVKIGIEKENAGTVSDEKGNFSIDLSGLDASRKLRIEVPGYEPYAETVQNFRKQDRRQIFLREKVKNIKEVNIKVKKLVDKNWGVNTKTKSVLYSVNSKFKKEDFLGETALEFNASKRSKIKNINLNIASYTSDRPVLMRYSIYSEKNGFPNENILDEEITVELTQDMIKDGTYTLDVNEHNIWVQGKFFVGIQFLKEFDGKINISAALFRTGFMRKFYGDWHKMTLAAPAINIDVKVDKSAKNSKDEAAALGDDLEGLVSDVSQYQAASENSGYGKNESSGSYIELKDTKLYYETYGEGEPLFLLHGNSGSIKDFYQQIPVLSKQFKVIVVDTRGQGKSTDTSHRQFTYIQFADDIKALADKLGLKKINIAGWSDGGITGLEFALKYPENLNKLIAIGANAFPEGVDERLVNHMKNQLLVLNIENKPEKFDERRLVMIMLKEPHISKKDLSKIQSPVLVIAGDKDVIKQDHTEMIAKEIPNAELKIYKDATHMIPFEKADELNADILKFLGK</sequence>
<dbReference type="PRINTS" id="PR00111">
    <property type="entry name" value="ABHYDROLASE"/>
</dbReference>
<reference evidence="4" key="1">
    <citation type="submission" date="2016-10" db="EMBL/GenBank/DDBJ databases">
        <authorList>
            <person name="Varghese N."/>
            <person name="Submissions S."/>
        </authorList>
    </citation>
    <scope>NUCLEOTIDE SEQUENCE [LARGE SCALE GENOMIC DNA]</scope>
    <source>
        <strain evidence="4">DSM 25575</strain>
    </source>
</reference>
<gene>
    <name evidence="3" type="ORF">SAMN05421594_1470</name>
</gene>
<dbReference type="EMBL" id="FOVD01000001">
    <property type="protein sequence ID" value="SFN16233.1"/>
    <property type="molecule type" value="Genomic_DNA"/>
</dbReference>
<accession>A0A1I4WSS5</accession>
<evidence type="ECO:0000256" key="1">
    <source>
        <dbReference type="SAM" id="SignalP"/>
    </source>
</evidence>
<dbReference type="SUPFAM" id="SSF49464">
    <property type="entry name" value="Carboxypeptidase regulatory domain-like"/>
    <property type="match status" value="1"/>
</dbReference>